<dbReference type="GO" id="GO:0031126">
    <property type="term" value="P:sno(s)RNA 3'-end processing"/>
    <property type="evidence" value="ECO:0007669"/>
    <property type="project" value="UniProtKB-ARBA"/>
</dbReference>
<dbReference type="CDD" id="cd16984">
    <property type="entry name" value="CID_Nrd1_like"/>
    <property type="match status" value="1"/>
</dbReference>
<evidence type="ECO:0000256" key="3">
    <source>
        <dbReference type="ARBA" id="ARBA00022884"/>
    </source>
</evidence>
<dbReference type="SUPFAM" id="SSF54928">
    <property type="entry name" value="RNA-binding domain, RBD"/>
    <property type="match status" value="1"/>
</dbReference>
<feature type="region of interest" description="Disordered" evidence="6">
    <location>
        <begin position="353"/>
        <end position="459"/>
    </location>
</feature>
<dbReference type="Gene3D" id="3.30.70.330">
    <property type="match status" value="1"/>
</dbReference>
<dbReference type="InterPro" id="IPR012677">
    <property type="entry name" value="Nucleotide-bd_a/b_plait_sf"/>
</dbReference>
<evidence type="ECO:0000259" key="7">
    <source>
        <dbReference type="PROSITE" id="PS50102"/>
    </source>
</evidence>
<dbReference type="PROSITE" id="PS50102">
    <property type="entry name" value="RRM"/>
    <property type="match status" value="1"/>
</dbReference>
<feature type="region of interest" description="Disordered" evidence="6">
    <location>
        <begin position="152"/>
        <end position="194"/>
    </location>
</feature>
<feature type="compositionally biased region" description="Basic and acidic residues" evidence="6">
    <location>
        <begin position="397"/>
        <end position="459"/>
    </location>
</feature>
<feature type="region of interest" description="Disordered" evidence="6">
    <location>
        <begin position="602"/>
        <end position="697"/>
    </location>
</feature>
<dbReference type="GO" id="GO:0003723">
    <property type="term" value="F:RNA binding"/>
    <property type="evidence" value="ECO:0007669"/>
    <property type="project" value="UniProtKB-UniRule"/>
</dbReference>
<feature type="compositionally biased region" description="Polar residues" evidence="6">
    <location>
        <begin position="656"/>
        <end position="665"/>
    </location>
</feature>
<dbReference type="InterPro" id="IPR006569">
    <property type="entry name" value="CID_dom"/>
</dbReference>
<proteinExistence type="predicted"/>
<feature type="region of interest" description="Disordered" evidence="6">
    <location>
        <begin position="212"/>
        <end position="234"/>
    </location>
</feature>
<dbReference type="Gene3D" id="1.25.40.90">
    <property type="match status" value="1"/>
</dbReference>
<feature type="compositionally biased region" description="Low complexity" evidence="6">
    <location>
        <begin position="353"/>
        <end position="367"/>
    </location>
</feature>
<keyword evidence="4" id="KW-0539">Nucleus</keyword>
<comment type="caution">
    <text evidence="9">The sequence shown here is derived from an EMBL/GenBank/DDBJ whole genome shotgun (WGS) entry which is preliminary data.</text>
</comment>
<dbReference type="FunFam" id="3.30.70.330:FF:000397">
    <property type="entry name" value="RNA binding protein Nrd1"/>
    <property type="match status" value="1"/>
</dbReference>
<dbReference type="Proteomes" id="UP000028545">
    <property type="component" value="Unassembled WGS sequence"/>
</dbReference>
<dbReference type="GO" id="GO:0010629">
    <property type="term" value="P:negative regulation of gene expression"/>
    <property type="evidence" value="ECO:0007669"/>
    <property type="project" value="UniProtKB-ARBA"/>
</dbReference>
<dbReference type="EMBL" id="JOWA01000106">
    <property type="protein sequence ID" value="KEZ41852.1"/>
    <property type="molecule type" value="Genomic_DNA"/>
</dbReference>
<dbReference type="Pfam" id="PF04818">
    <property type="entry name" value="CID"/>
    <property type="match status" value="1"/>
</dbReference>
<evidence type="ECO:0000313" key="10">
    <source>
        <dbReference type="Proteomes" id="UP000028545"/>
    </source>
</evidence>
<feature type="domain" description="CID" evidence="8">
    <location>
        <begin position="1"/>
        <end position="153"/>
    </location>
</feature>
<evidence type="ECO:0008006" key="11">
    <source>
        <dbReference type="Google" id="ProtNLM"/>
    </source>
</evidence>
<dbReference type="GO" id="GO:0005634">
    <property type="term" value="C:nucleus"/>
    <property type="evidence" value="ECO:0007669"/>
    <property type="project" value="UniProtKB-SubCell"/>
</dbReference>
<evidence type="ECO:0000256" key="5">
    <source>
        <dbReference type="PROSITE-ProRule" id="PRU00176"/>
    </source>
</evidence>
<dbReference type="InterPro" id="IPR008942">
    <property type="entry name" value="ENTH_VHS"/>
</dbReference>
<dbReference type="PROSITE" id="PS51391">
    <property type="entry name" value="CID"/>
    <property type="match status" value="1"/>
</dbReference>
<dbReference type="KEGG" id="sapo:SAPIO_CDS6659"/>
<gene>
    <name evidence="9" type="ORF">SAPIO_CDS6659</name>
</gene>
<reference evidence="9 10" key="1">
    <citation type="journal article" date="2014" name="Genome Announc.">
        <title>Draft genome sequence of the pathogenic fungus Scedosporium apiospermum.</title>
        <authorList>
            <person name="Vandeputte P."/>
            <person name="Ghamrawi S."/>
            <person name="Rechenmann M."/>
            <person name="Iltis A."/>
            <person name="Giraud S."/>
            <person name="Fleury M."/>
            <person name="Thornton C."/>
            <person name="Delhaes L."/>
            <person name="Meyer W."/>
            <person name="Papon N."/>
            <person name="Bouchara J.P."/>
        </authorList>
    </citation>
    <scope>NUCLEOTIDE SEQUENCE [LARGE SCALE GENOMIC DNA]</scope>
    <source>
        <strain evidence="9 10">IHEM 14462</strain>
    </source>
</reference>
<dbReference type="GeneID" id="27725731"/>
<dbReference type="FunFam" id="1.25.40.90:FF:000026">
    <property type="entry name" value="RNA binding protein Nrd1"/>
    <property type="match status" value="1"/>
</dbReference>
<feature type="compositionally biased region" description="Low complexity" evidence="6">
    <location>
        <begin position="169"/>
        <end position="194"/>
    </location>
</feature>
<sequence length="697" mass="74217">MSAVAELEAGLTAMLQFKPPGVSTSRIKSLTDLCQKNIKDESLIVQKFYTHFKKAPGTHKLGVLYLIDSVVRKWVEQAKQNNQEISSTAQDGTFAAGVFRVTEIVPALMDNIIQSAPADQKDRIKKLVDIWERAQTFPPGYIAKFRRQLADGGATVSTTPPGSPPPGLPGSAPVPTQRPGAQPTAAPVPAAQPAPSGANIMEVLANIAKQSAVNPPKPTGTPPVAPSTSTPPAQVGAYGLPPTTTPTVVGYPQVQQPLAAAPAVPTTMPGFPAQYLAGLTSAQNLGIPALGAPAAYPAAAIPPAPAPAPPAPAAPAGAALSVDQVMLINTLINQGLKPEQISAILAAMSGTSTAPAAPAMPAFAQPQNGGWGPSGHGGHDHAPAGDRRGYRSRSRSKSPDRWGGGRDSRGGYDRHNRRSSSRERGGRDRGDYRHRSPMGRRERSPGDRPHEKPQKWVEMDHNLRPGHIKVLSRTLFVGGVTCSQAELHDLFSRVGHVQSVIINKEKRHAFVKMLTREYAIEAKNSMGEYKSGGLALRTRWGVGFGPRDCCDYETGISVIPIARLTEADRKWLLTAEYGGTGGAPIETGICVEEPDIEIGAGVSSKAISRRVQTDKGGAHGPKSTRPRDEEFHGPPGRGDRPRHRDVRRDDDGPSNRDGQYQNPLNPNLIPPGYAYGMQSMPTYPGYPYSQDSKPNGS</sequence>
<evidence type="ECO:0000256" key="1">
    <source>
        <dbReference type="ARBA" id="ARBA00004123"/>
    </source>
</evidence>
<dbReference type="GO" id="GO:0031124">
    <property type="term" value="P:mRNA 3'-end processing"/>
    <property type="evidence" value="ECO:0007669"/>
    <property type="project" value="UniProtKB-ARBA"/>
</dbReference>
<dbReference type="InterPro" id="IPR000504">
    <property type="entry name" value="RRM_dom"/>
</dbReference>
<protein>
    <recommendedName>
        <fullName evidence="11">RNA binding protein Nrd1</fullName>
    </recommendedName>
</protein>
<feature type="compositionally biased region" description="Pro residues" evidence="6">
    <location>
        <begin position="215"/>
        <end position="225"/>
    </location>
</feature>
<dbReference type="SMART" id="SM00360">
    <property type="entry name" value="RRM"/>
    <property type="match status" value="1"/>
</dbReference>
<comment type="subcellular location">
    <subcellularLocation>
        <location evidence="1">Nucleus</location>
    </subcellularLocation>
</comment>
<evidence type="ECO:0000256" key="6">
    <source>
        <dbReference type="SAM" id="MobiDB-lite"/>
    </source>
</evidence>
<dbReference type="OMA" id="GIVQTCI"/>
<keyword evidence="10" id="KW-1185">Reference proteome</keyword>
<evidence type="ECO:0000313" key="9">
    <source>
        <dbReference type="EMBL" id="KEZ41852.1"/>
    </source>
</evidence>
<keyword evidence="3 5" id="KW-0694">RNA-binding</keyword>
<dbReference type="HOGENOM" id="CLU_016577_0_0_1"/>
<dbReference type="AlphaFoldDB" id="A0A084G3E0"/>
<evidence type="ECO:0000259" key="8">
    <source>
        <dbReference type="PROSITE" id="PS51391"/>
    </source>
</evidence>
<dbReference type="RefSeq" id="XP_016641651.1">
    <property type="nucleotide sequence ID" value="XM_016788707.1"/>
</dbReference>
<dbReference type="Pfam" id="PF00076">
    <property type="entry name" value="RRM_1"/>
    <property type="match status" value="1"/>
</dbReference>
<dbReference type="Pfam" id="PF21380">
    <property type="entry name" value="Nrd1-Seb1_dom2"/>
    <property type="match status" value="1"/>
</dbReference>
<feature type="compositionally biased region" description="Basic and acidic residues" evidence="6">
    <location>
        <begin position="377"/>
        <end position="389"/>
    </location>
</feature>
<dbReference type="InterPro" id="IPR035979">
    <property type="entry name" value="RBD_domain_sf"/>
</dbReference>
<dbReference type="InterPro" id="IPR048892">
    <property type="entry name" value="Nrd1_Seb1_dom2"/>
</dbReference>
<evidence type="ECO:0000256" key="4">
    <source>
        <dbReference type="ARBA" id="ARBA00023242"/>
    </source>
</evidence>
<dbReference type="GO" id="GO:0032991">
    <property type="term" value="C:protein-containing complex"/>
    <property type="evidence" value="ECO:0007669"/>
    <property type="project" value="UniProtKB-ARBA"/>
</dbReference>
<dbReference type="VEuPathDB" id="FungiDB:SAPIO_CDS6659"/>
<keyword evidence="2" id="KW-0597">Phosphoprotein</keyword>
<feature type="domain" description="RRM" evidence="7">
    <location>
        <begin position="473"/>
        <end position="543"/>
    </location>
</feature>
<dbReference type="SMART" id="SM00582">
    <property type="entry name" value="RPR"/>
    <property type="match status" value="1"/>
</dbReference>
<dbReference type="GO" id="GO:0006369">
    <property type="term" value="P:termination of RNA polymerase II transcription"/>
    <property type="evidence" value="ECO:0007669"/>
    <property type="project" value="UniProtKB-ARBA"/>
</dbReference>
<accession>A0A084G3E0</accession>
<name>A0A084G3E0_PSEDA</name>
<dbReference type="OrthoDB" id="79367at2759"/>
<organism evidence="9 10">
    <name type="scientific">Pseudallescheria apiosperma</name>
    <name type="common">Scedosporium apiospermum</name>
    <dbReference type="NCBI Taxonomy" id="563466"/>
    <lineage>
        <taxon>Eukaryota</taxon>
        <taxon>Fungi</taxon>
        <taxon>Dikarya</taxon>
        <taxon>Ascomycota</taxon>
        <taxon>Pezizomycotina</taxon>
        <taxon>Sordariomycetes</taxon>
        <taxon>Hypocreomycetidae</taxon>
        <taxon>Microascales</taxon>
        <taxon>Microascaceae</taxon>
        <taxon>Scedosporium</taxon>
    </lineage>
</organism>
<evidence type="ECO:0000256" key="2">
    <source>
        <dbReference type="ARBA" id="ARBA00022553"/>
    </source>
</evidence>
<dbReference type="SUPFAM" id="SSF48464">
    <property type="entry name" value="ENTH/VHS domain"/>
    <property type="match status" value="1"/>
</dbReference>